<evidence type="ECO:0000259" key="9">
    <source>
        <dbReference type="PROSITE" id="PS50850"/>
    </source>
</evidence>
<evidence type="ECO:0000256" key="6">
    <source>
        <dbReference type="ARBA" id="ARBA00023136"/>
    </source>
</evidence>
<keyword evidence="11" id="KW-1185">Reference proteome</keyword>
<dbReference type="EMBL" id="JBGBPY010000001">
    <property type="protein sequence ID" value="MEY2182739.1"/>
    <property type="molecule type" value="Genomic_DNA"/>
</dbReference>
<comment type="subcellular location">
    <subcellularLocation>
        <location evidence="1">Membrane</location>
        <topology evidence="1">Multi-pass membrane protein</topology>
    </subcellularLocation>
</comment>
<feature type="domain" description="Major facilitator superfamily (MFS) profile" evidence="9">
    <location>
        <begin position="72"/>
        <end position="515"/>
    </location>
</feature>
<dbReference type="NCBIfam" id="TIGR00879">
    <property type="entry name" value="SP"/>
    <property type="match status" value="1"/>
</dbReference>
<accession>A0ABV4ATM7</accession>
<feature type="transmembrane region" description="Helical" evidence="8">
    <location>
        <begin position="163"/>
        <end position="184"/>
    </location>
</feature>
<dbReference type="InterPro" id="IPR050814">
    <property type="entry name" value="Myo-inositol_Transporter"/>
</dbReference>
<dbReference type="Proteomes" id="UP001562159">
    <property type="component" value="Unassembled WGS sequence"/>
</dbReference>
<evidence type="ECO:0000256" key="8">
    <source>
        <dbReference type="SAM" id="Phobius"/>
    </source>
</evidence>
<dbReference type="Pfam" id="PF00083">
    <property type="entry name" value="Sugar_tr"/>
    <property type="match status" value="1"/>
</dbReference>
<organism evidence="10 11">
    <name type="scientific">Rhodanobacter humi</name>
    <dbReference type="NCBI Taxonomy" id="1888173"/>
    <lineage>
        <taxon>Bacteria</taxon>
        <taxon>Pseudomonadati</taxon>
        <taxon>Pseudomonadota</taxon>
        <taxon>Gammaproteobacteria</taxon>
        <taxon>Lysobacterales</taxon>
        <taxon>Rhodanobacteraceae</taxon>
        <taxon>Rhodanobacter</taxon>
    </lineage>
</organism>
<dbReference type="InterPro" id="IPR005829">
    <property type="entry name" value="Sugar_transporter_CS"/>
</dbReference>
<evidence type="ECO:0000256" key="4">
    <source>
        <dbReference type="ARBA" id="ARBA00022692"/>
    </source>
</evidence>
<dbReference type="PANTHER" id="PTHR48020">
    <property type="entry name" value="PROTON MYO-INOSITOL COTRANSPORTER"/>
    <property type="match status" value="1"/>
</dbReference>
<comment type="similarity">
    <text evidence="2 7">Belongs to the major facilitator superfamily. Sugar transporter (TC 2.A.1.1) family.</text>
</comment>
<feature type="transmembrane region" description="Helical" evidence="8">
    <location>
        <begin position="387"/>
        <end position="405"/>
    </location>
</feature>
<dbReference type="SUPFAM" id="SSF103473">
    <property type="entry name" value="MFS general substrate transporter"/>
    <property type="match status" value="1"/>
</dbReference>
<dbReference type="Gene3D" id="1.20.1250.20">
    <property type="entry name" value="MFS general substrate transporter like domains"/>
    <property type="match status" value="2"/>
</dbReference>
<feature type="transmembrane region" description="Helical" evidence="8">
    <location>
        <begin position="69"/>
        <end position="88"/>
    </location>
</feature>
<proteinExistence type="inferred from homology"/>
<dbReference type="InterPro" id="IPR005828">
    <property type="entry name" value="MFS_sugar_transport-like"/>
</dbReference>
<evidence type="ECO:0000256" key="5">
    <source>
        <dbReference type="ARBA" id="ARBA00022989"/>
    </source>
</evidence>
<comment type="caution">
    <text evidence="10">The sequence shown here is derived from an EMBL/GenBank/DDBJ whole genome shotgun (WGS) entry which is preliminary data.</text>
</comment>
<feature type="transmembrane region" description="Helical" evidence="8">
    <location>
        <begin position="108"/>
        <end position="127"/>
    </location>
</feature>
<evidence type="ECO:0000313" key="11">
    <source>
        <dbReference type="Proteomes" id="UP001562159"/>
    </source>
</evidence>
<keyword evidence="5 8" id="KW-1133">Transmembrane helix</keyword>
<feature type="transmembrane region" description="Helical" evidence="8">
    <location>
        <begin position="204"/>
        <end position="223"/>
    </location>
</feature>
<feature type="transmembrane region" description="Helical" evidence="8">
    <location>
        <begin position="358"/>
        <end position="380"/>
    </location>
</feature>
<evidence type="ECO:0000256" key="2">
    <source>
        <dbReference type="ARBA" id="ARBA00010992"/>
    </source>
</evidence>
<evidence type="ECO:0000313" key="10">
    <source>
        <dbReference type="EMBL" id="MEY2182739.1"/>
    </source>
</evidence>
<name>A0ABV4ATM7_9GAMM</name>
<keyword evidence="3 7" id="KW-0813">Transport</keyword>
<dbReference type="PROSITE" id="PS00216">
    <property type="entry name" value="SUGAR_TRANSPORT_1"/>
    <property type="match status" value="1"/>
</dbReference>
<feature type="transmembrane region" description="Helical" evidence="8">
    <location>
        <begin position="490"/>
        <end position="511"/>
    </location>
</feature>
<keyword evidence="4 8" id="KW-0812">Transmembrane</keyword>
<dbReference type="InterPro" id="IPR036259">
    <property type="entry name" value="MFS_trans_sf"/>
</dbReference>
<gene>
    <name evidence="10" type="ORF">AB7878_09955</name>
</gene>
<dbReference type="PROSITE" id="PS50850">
    <property type="entry name" value="MFS"/>
    <property type="match status" value="1"/>
</dbReference>
<evidence type="ECO:0000256" key="7">
    <source>
        <dbReference type="RuleBase" id="RU003346"/>
    </source>
</evidence>
<dbReference type="InterPro" id="IPR020846">
    <property type="entry name" value="MFS_dom"/>
</dbReference>
<reference evidence="10 11" key="1">
    <citation type="submission" date="2024-07" db="EMBL/GenBank/DDBJ databases">
        <title>Molecular mechanisms and environmental adaptations of flagellar loss and biofilm growth of Rhodanobacter under environmental stress.</title>
        <authorList>
            <person name="Chen M."/>
        </authorList>
    </citation>
    <scope>NUCLEOTIDE SEQUENCE [LARGE SCALE GENOMIC DNA]</scope>
    <source>
        <strain evidence="10 11">RS22</strain>
    </source>
</reference>
<feature type="transmembrane region" description="Helical" evidence="8">
    <location>
        <begin position="462"/>
        <end position="484"/>
    </location>
</feature>
<feature type="transmembrane region" description="Helical" evidence="8">
    <location>
        <begin position="317"/>
        <end position="343"/>
    </location>
</feature>
<sequence length="524" mass="54285">MCSSHPRGRAALGRHPGLSAATCIRIQGDGTASARQESEPCGGTSHGEIAMSATGSVGEMGGQRATARVVLIAAAAALGGFLFGMDTAVINGAVDAVRAGFGLGAGEIGFAVSCALLGSALGAWYAGPLADRYGRVRTMQVAAVLLAVSALGSGLVHGVWDLVLWRLIGGTGVGVASVIAPAYIAEVSPAAIRGRLGSMQQLAIVLGIFAALLSDAWLAGAAGGAEHKLWLGLEAWRWMFLAAVVPALVYGTLVLGVPESPRYLVARGRLDEAKAVLRQVLGMDDDLALEAKLADIGHSLRIEYRPRLADLRGKSAGLLPVVWVGIALSVFQQFVGINVIFYYSSTLWHSVGFSEADAFSITVVTSIVNVLITLVAIALVDRIGRKPLLVIGSAGMTVTLALMAWCFSQATGSGAALVLPHGVGIVALVAANAYVVCFGVSWGPVVWVLLGEMFPNSIRAIALAVAAAAQWLANFAITSSFPALSELGLSFAYGLYAAFALLSLVFVLTAVRETRGMELEEMRG</sequence>
<feature type="transmembrane region" description="Helical" evidence="8">
    <location>
        <begin position="425"/>
        <end position="450"/>
    </location>
</feature>
<evidence type="ECO:0000256" key="3">
    <source>
        <dbReference type="ARBA" id="ARBA00022448"/>
    </source>
</evidence>
<feature type="transmembrane region" description="Helical" evidence="8">
    <location>
        <begin position="235"/>
        <end position="257"/>
    </location>
</feature>
<feature type="transmembrane region" description="Helical" evidence="8">
    <location>
        <begin position="139"/>
        <end position="157"/>
    </location>
</feature>
<evidence type="ECO:0000256" key="1">
    <source>
        <dbReference type="ARBA" id="ARBA00004141"/>
    </source>
</evidence>
<dbReference type="PANTHER" id="PTHR48020:SF12">
    <property type="entry name" value="PROTON MYO-INOSITOL COTRANSPORTER"/>
    <property type="match status" value="1"/>
</dbReference>
<keyword evidence="6 8" id="KW-0472">Membrane</keyword>
<dbReference type="PRINTS" id="PR00171">
    <property type="entry name" value="SUGRTRNSPORT"/>
</dbReference>
<protein>
    <submittedName>
        <fullName evidence="10">Sugar porter family MFS transporter</fullName>
    </submittedName>
</protein>
<dbReference type="InterPro" id="IPR003663">
    <property type="entry name" value="Sugar/inositol_transpt"/>
</dbReference>